<sequence length="496" mass="57682">MDEVPIELVDEYYYLDCMLKNNGSYEKGIQQGCAEATSARRLLGYFCPRLSQKIEKVGESYVQGRHTLAKMRVIASGDEISPAIKSRLNNHFIVILKILLYPEFRMAASASATPENRRRQHSLTDVEDQRRLAKTTVDVDGTHVLISVGRAILARLFFIVHSLTTIWHTVTIEGRDGVWGFALLSLLIVFEGSYTIIMRAGDERKWFCTSLLLYIVATAPPIWLLETKMCEWRREFELLGESKVRIEGPEEELHLQLLEQLLLVVLIIGRWLLPKGDISREQLSQILLAYLAISSDIVEFFDVFKEKPVYNNVGVQKIVLAAWTLSLLQFPFVLTVSRARKMRVAITKTYEELILPRRPPNLWEFFHDVDIWAIVLANVLQDIPFLLVRLYLMLQCGLVTYTMIFFTCKNALIIALQTYRAFILLNDRYIHPKPPDLDMLDTHTYHARDHPRRPVGHQRKRKNKRAKSEERQHLYSPRRENKRDRREMDILEETTT</sequence>
<comment type="caution">
    <text evidence="3">The sequence shown here is derived from an EMBL/GenBank/DDBJ whole genome shotgun (WGS) entry which is preliminary data.</text>
</comment>
<keyword evidence="2" id="KW-0472">Membrane</keyword>
<reference evidence="3 4" key="1">
    <citation type="submission" date="2023-08" db="EMBL/GenBank/DDBJ databases">
        <title>A Necator americanus chromosomal reference genome.</title>
        <authorList>
            <person name="Ilik V."/>
            <person name="Petrzelkova K.J."/>
            <person name="Pardy F."/>
            <person name="Fuh T."/>
            <person name="Niatou-Singa F.S."/>
            <person name="Gouil Q."/>
            <person name="Baker L."/>
            <person name="Ritchie M.E."/>
            <person name="Jex A.R."/>
            <person name="Gazzola D."/>
            <person name="Li H."/>
            <person name="Toshio Fujiwara R."/>
            <person name="Zhan B."/>
            <person name="Aroian R.V."/>
            <person name="Pafco B."/>
            <person name="Schwarz E.M."/>
        </authorList>
    </citation>
    <scope>NUCLEOTIDE SEQUENCE [LARGE SCALE GENOMIC DNA]</scope>
    <source>
        <strain evidence="3 4">Aroian</strain>
        <tissue evidence="3">Whole animal</tissue>
    </source>
</reference>
<feature type="transmembrane region" description="Helical" evidence="2">
    <location>
        <begin position="285"/>
        <end position="304"/>
    </location>
</feature>
<feature type="region of interest" description="Disordered" evidence="1">
    <location>
        <begin position="447"/>
        <end position="496"/>
    </location>
</feature>
<dbReference type="PANTHER" id="PTHR22168">
    <property type="entry name" value="TMEM26 PROTEIN"/>
    <property type="match status" value="1"/>
</dbReference>
<feature type="transmembrane region" description="Helical" evidence="2">
    <location>
        <begin position="316"/>
        <end position="336"/>
    </location>
</feature>
<keyword evidence="2" id="KW-0812">Transmembrane</keyword>
<evidence type="ECO:0000313" key="3">
    <source>
        <dbReference type="EMBL" id="KAK6727820.1"/>
    </source>
</evidence>
<dbReference type="InterPro" id="IPR019169">
    <property type="entry name" value="Transmembrane_26"/>
</dbReference>
<gene>
    <name evidence="3" type="primary">Necator_chrI.g1598</name>
    <name evidence="3" type="ORF">RB195_005472</name>
</gene>
<evidence type="ECO:0000313" key="4">
    <source>
        <dbReference type="Proteomes" id="UP001303046"/>
    </source>
</evidence>
<dbReference type="Proteomes" id="UP001303046">
    <property type="component" value="Unassembled WGS sequence"/>
</dbReference>
<name>A0ABR1BR15_NECAM</name>
<dbReference type="Pfam" id="PF09772">
    <property type="entry name" value="Tmem26"/>
    <property type="match status" value="1"/>
</dbReference>
<feature type="compositionally biased region" description="Basic and acidic residues" evidence="1">
    <location>
        <begin position="466"/>
        <end position="489"/>
    </location>
</feature>
<organism evidence="3 4">
    <name type="scientific">Necator americanus</name>
    <name type="common">Human hookworm</name>
    <dbReference type="NCBI Taxonomy" id="51031"/>
    <lineage>
        <taxon>Eukaryota</taxon>
        <taxon>Metazoa</taxon>
        <taxon>Ecdysozoa</taxon>
        <taxon>Nematoda</taxon>
        <taxon>Chromadorea</taxon>
        <taxon>Rhabditida</taxon>
        <taxon>Rhabditina</taxon>
        <taxon>Rhabditomorpha</taxon>
        <taxon>Strongyloidea</taxon>
        <taxon>Ancylostomatidae</taxon>
        <taxon>Bunostominae</taxon>
        <taxon>Necator</taxon>
    </lineage>
</organism>
<keyword evidence="4" id="KW-1185">Reference proteome</keyword>
<evidence type="ECO:0008006" key="5">
    <source>
        <dbReference type="Google" id="ProtNLM"/>
    </source>
</evidence>
<accession>A0ABR1BR15</accession>
<evidence type="ECO:0000256" key="1">
    <source>
        <dbReference type="SAM" id="MobiDB-lite"/>
    </source>
</evidence>
<feature type="transmembrane region" description="Helical" evidence="2">
    <location>
        <begin position="206"/>
        <end position="225"/>
    </location>
</feature>
<dbReference type="PANTHER" id="PTHR22168:SF8">
    <property type="entry name" value="TRANSMEMBRANE PROTEIN 26"/>
    <property type="match status" value="1"/>
</dbReference>
<dbReference type="EMBL" id="JAVFWL010000001">
    <property type="protein sequence ID" value="KAK6727820.1"/>
    <property type="molecule type" value="Genomic_DNA"/>
</dbReference>
<feature type="compositionally biased region" description="Basic residues" evidence="1">
    <location>
        <begin position="449"/>
        <end position="465"/>
    </location>
</feature>
<proteinExistence type="predicted"/>
<feature type="transmembrane region" description="Helical" evidence="2">
    <location>
        <begin position="178"/>
        <end position="197"/>
    </location>
</feature>
<protein>
    <recommendedName>
        <fullName evidence="5">Transmembrane protein 26</fullName>
    </recommendedName>
</protein>
<evidence type="ECO:0000256" key="2">
    <source>
        <dbReference type="SAM" id="Phobius"/>
    </source>
</evidence>
<keyword evidence="2" id="KW-1133">Transmembrane helix</keyword>
<feature type="transmembrane region" description="Helical" evidence="2">
    <location>
        <begin position="152"/>
        <end position="172"/>
    </location>
</feature>